<protein>
    <recommendedName>
        <fullName evidence="8">ADP-ribosylation factor-like protein 13B</fullName>
    </recommendedName>
</protein>
<accession>A0A653BJ96</accession>
<dbReference type="Gene3D" id="3.40.50.300">
    <property type="entry name" value="P-loop containing nucleotide triphosphate hydrolases"/>
    <property type="match status" value="1"/>
</dbReference>
<evidence type="ECO:0000256" key="5">
    <source>
        <dbReference type="SAM" id="MobiDB-lite"/>
    </source>
</evidence>
<dbReference type="GO" id="GO:0097730">
    <property type="term" value="C:non-motile cilium"/>
    <property type="evidence" value="ECO:0007669"/>
    <property type="project" value="TreeGrafter"/>
</dbReference>
<feature type="region of interest" description="Disordered" evidence="5">
    <location>
        <begin position="369"/>
        <end position="404"/>
    </location>
</feature>
<dbReference type="InterPro" id="IPR005225">
    <property type="entry name" value="Small_GTP-bd"/>
</dbReference>
<dbReference type="SUPFAM" id="SSF52540">
    <property type="entry name" value="P-loop containing nucleoside triphosphate hydrolases"/>
    <property type="match status" value="1"/>
</dbReference>
<dbReference type="EMBL" id="CAACVG010001765">
    <property type="protein sequence ID" value="VEN35677.1"/>
    <property type="molecule type" value="Genomic_DNA"/>
</dbReference>
<dbReference type="InterPro" id="IPR006689">
    <property type="entry name" value="Small_GTPase_ARF/SAR"/>
</dbReference>
<gene>
    <name evidence="6" type="ORF">CALMAC_LOCUS1522</name>
</gene>
<keyword evidence="2 3" id="KW-0342">GTP-binding</keyword>
<keyword evidence="1 3" id="KW-0547">Nucleotide-binding</keyword>
<dbReference type="GO" id="GO:0097500">
    <property type="term" value="P:receptor localization to non-motile cilium"/>
    <property type="evidence" value="ECO:0007669"/>
    <property type="project" value="TreeGrafter"/>
</dbReference>
<feature type="binding site" evidence="3">
    <location>
        <begin position="22"/>
        <end position="29"/>
    </location>
    <ligand>
        <name>GTP</name>
        <dbReference type="ChEBI" id="CHEBI:37565"/>
    </ligand>
</feature>
<dbReference type="Proteomes" id="UP000410492">
    <property type="component" value="Unassembled WGS sequence"/>
</dbReference>
<evidence type="ECO:0008006" key="8">
    <source>
        <dbReference type="Google" id="ProtNLM"/>
    </source>
</evidence>
<dbReference type="SMART" id="SM00177">
    <property type="entry name" value="ARF"/>
    <property type="match status" value="1"/>
</dbReference>
<sequence>MGNLLCCRKKKIRPKIVLLLVGLDNAGKTKTAHGLGGDMHRNPIPNSGFSVVDLKYYGYDVRILDLAGSPDMRSLWQKYYVDAYGVIFVIDSSDYSRLNEAKMVLEEIVSSDKITGKPLLILANKQDYENSLDEVDIIENLQVEQLVNARRCPTLVQSCSANEQNSDRLDYGIRKGYDWLLCTIIRNYNMLHQRVTQDAAEQEQIDNAEMLERIERIKQAKLLEQKDNVDAIETYSDYIRKLNNTIELEETENKGYAEVSFDEAHSALPPSKSSSGSSISFPPVYVHPDYGLPERPKSAVEIVKQQLQMNGSVKKQPLKSRSNKTTPINLYGVKTPHSARERRTKFPLDTRNLRSADDRLFTICNTLPNTADEMGPSGDHYSHPKAEPSGQSAKPEIHTNGVPRVYNEGDHALRVIDVE</sequence>
<feature type="region of interest" description="Disordered" evidence="5">
    <location>
        <begin position="311"/>
        <end position="341"/>
    </location>
</feature>
<dbReference type="GO" id="GO:1905515">
    <property type="term" value="P:non-motile cilium assembly"/>
    <property type="evidence" value="ECO:0007669"/>
    <property type="project" value="TreeGrafter"/>
</dbReference>
<keyword evidence="4" id="KW-0479">Metal-binding</keyword>
<dbReference type="NCBIfam" id="TIGR00231">
    <property type="entry name" value="small_GTP"/>
    <property type="match status" value="1"/>
</dbReference>
<dbReference type="GO" id="GO:0051649">
    <property type="term" value="P:establishment of localization in cell"/>
    <property type="evidence" value="ECO:0007669"/>
    <property type="project" value="UniProtKB-ARBA"/>
</dbReference>
<dbReference type="PROSITE" id="PS51417">
    <property type="entry name" value="ARF"/>
    <property type="match status" value="1"/>
</dbReference>
<organism evidence="6 7">
    <name type="scientific">Callosobruchus maculatus</name>
    <name type="common">Southern cowpea weevil</name>
    <name type="synonym">Pulse bruchid</name>
    <dbReference type="NCBI Taxonomy" id="64391"/>
    <lineage>
        <taxon>Eukaryota</taxon>
        <taxon>Metazoa</taxon>
        <taxon>Ecdysozoa</taxon>
        <taxon>Arthropoda</taxon>
        <taxon>Hexapoda</taxon>
        <taxon>Insecta</taxon>
        <taxon>Pterygota</taxon>
        <taxon>Neoptera</taxon>
        <taxon>Endopterygota</taxon>
        <taxon>Coleoptera</taxon>
        <taxon>Polyphaga</taxon>
        <taxon>Cucujiformia</taxon>
        <taxon>Chrysomeloidea</taxon>
        <taxon>Chrysomelidae</taxon>
        <taxon>Bruchinae</taxon>
        <taxon>Bruchini</taxon>
        <taxon>Callosobruchus</taxon>
    </lineage>
</organism>
<keyword evidence="4" id="KW-0460">Magnesium</keyword>
<evidence type="ECO:0000313" key="7">
    <source>
        <dbReference type="Proteomes" id="UP000410492"/>
    </source>
</evidence>
<dbReference type="PANTHER" id="PTHR46090:SF2">
    <property type="entry name" value="ADP-RIBOSYLATION FACTOR-LIKE PROTEIN 13B"/>
    <property type="match status" value="1"/>
</dbReference>
<dbReference type="GO" id="GO:0046872">
    <property type="term" value="F:metal ion binding"/>
    <property type="evidence" value="ECO:0007669"/>
    <property type="project" value="UniProtKB-KW"/>
</dbReference>
<dbReference type="GO" id="GO:0016192">
    <property type="term" value="P:vesicle-mediated transport"/>
    <property type="evidence" value="ECO:0007669"/>
    <property type="project" value="UniProtKB-ARBA"/>
</dbReference>
<evidence type="ECO:0000256" key="4">
    <source>
        <dbReference type="PIRSR" id="PIRSR606689-2"/>
    </source>
</evidence>
<dbReference type="PANTHER" id="PTHR46090">
    <property type="entry name" value="ADP-RIBOSYLATION FACTOR-LIKE PROTEIN 13B"/>
    <property type="match status" value="1"/>
</dbReference>
<evidence type="ECO:0000256" key="3">
    <source>
        <dbReference type="PIRSR" id="PIRSR606689-1"/>
    </source>
</evidence>
<feature type="binding site" evidence="3">
    <location>
        <position position="68"/>
    </location>
    <ligand>
        <name>GTP</name>
        <dbReference type="ChEBI" id="CHEBI:37565"/>
    </ligand>
</feature>
<reference evidence="6 7" key="1">
    <citation type="submission" date="2019-01" db="EMBL/GenBank/DDBJ databases">
        <authorList>
            <person name="Sayadi A."/>
        </authorList>
    </citation>
    <scope>NUCLEOTIDE SEQUENCE [LARGE SCALE GENOMIC DNA]</scope>
</reference>
<feature type="binding site" evidence="4">
    <location>
        <position position="29"/>
    </location>
    <ligand>
        <name>Mg(2+)</name>
        <dbReference type="ChEBI" id="CHEBI:18420"/>
    </ligand>
</feature>
<dbReference type="GO" id="GO:0005525">
    <property type="term" value="F:GTP binding"/>
    <property type="evidence" value="ECO:0007669"/>
    <property type="project" value="UniProtKB-KW"/>
</dbReference>
<proteinExistence type="predicted"/>
<dbReference type="GO" id="GO:0060170">
    <property type="term" value="C:ciliary membrane"/>
    <property type="evidence" value="ECO:0007669"/>
    <property type="project" value="TreeGrafter"/>
</dbReference>
<dbReference type="InterPro" id="IPR051995">
    <property type="entry name" value="Ciliary_GTPase"/>
</dbReference>
<dbReference type="AlphaFoldDB" id="A0A653BJ96"/>
<dbReference type="GO" id="GO:0048731">
    <property type="term" value="P:system development"/>
    <property type="evidence" value="ECO:0007669"/>
    <property type="project" value="UniProtKB-ARBA"/>
</dbReference>
<dbReference type="Pfam" id="PF00025">
    <property type="entry name" value="Arf"/>
    <property type="match status" value="1"/>
</dbReference>
<dbReference type="InterPro" id="IPR027417">
    <property type="entry name" value="P-loop_NTPase"/>
</dbReference>
<evidence type="ECO:0000256" key="1">
    <source>
        <dbReference type="ARBA" id="ARBA00022741"/>
    </source>
</evidence>
<evidence type="ECO:0000313" key="6">
    <source>
        <dbReference type="EMBL" id="VEN35677.1"/>
    </source>
</evidence>
<dbReference type="OrthoDB" id="14717at2759"/>
<dbReference type="GO" id="GO:0003924">
    <property type="term" value="F:GTPase activity"/>
    <property type="evidence" value="ECO:0007669"/>
    <property type="project" value="InterPro"/>
</dbReference>
<keyword evidence="7" id="KW-1185">Reference proteome</keyword>
<dbReference type="SMART" id="SM00178">
    <property type="entry name" value="SAR"/>
    <property type="match status" value="1"/>
</dbReference>
<evidence type="ECO:0000256" key="2">
    <source>
        <dbReference type="ARBA" id="ARBA00023134"/>
    </source>
</evidence>
<feature type="binding site" evidence="3">
    <location>
        <begin position="124"/>
        <end position="127"/>
    </location>
    <ligand>
        <name>GTP</name>
        <dbReference type="ChEBI" id="CHEBI:37565"/>
    </ligand>
</feature>
<name>A0A653BJ96_CALMS</name>
<dbReference type="PRINTS" id="PR00328">
    <property type="entry name" value="SAR1GTPBP"/>
</dbReference>